<feature type="region of interest" description="Disordered" evidence="5">
    <location>
        <begin position="43"/>
        <end position="66"/>
    </location>
</feature>
<evidence type="ECO:0000259" key="6">
    <source>
        <dbReference type="PROSITE" id="PS50089"/>
    </source>
</evidence>
<dbReference type="SMART" id="SM00184">
    <property type="entry name" value="RING"/>
    <property type="match status" value="1"/>
</dbReference>
<evidence type="ECO:0000256" key="3">
    <source>
        <dbReference type="ARBA" id="ARBA00022833"/>
    </source>
</evidence>
<comment type="caution">
    <text evidence="7">The sequence shown here is derived from an EMBL/GenBank/DDBJ whole genome shotgun (WGS) entry which is preliminary data.</text>
</comment>
<name>A0A0J9X714_GEOCN</name>
<dbReference type="InterPro" id="IPR051834">
    <property type="entry name" value="RING_finger_E3_ligase"/>
</dbReference>
<dbReference type="PROSITE" id="PS50089">
    <property type="entry name" value="ZF_RING_2"/>
    <property type="match status" value="1"/>
</dbReference>
<dbReference type="STRING" id="1173061.A0A0J9X714"/>
<dbReference type="PANTHER" id="PTHR45931">
    <property type="entry name" value="SI:CH211-59O9.10"/>
    <property type="match status" value="1"/>
</dbReference>
<dbReference type="InterPro" id="IPR001841">
    <property type="entry name" value="Znf_RING"/>
</dbReference>
<organism evidence="7 8">
    <name type="scientific">Geotrichum candidum</name>
    <name type="common">Oospora lactis</name>
    <name type="synonym">Dipodascus geotrichum</name>
    <dbReference type="NCBI Taxonomy" id="1173061"/>
    <lineage>
        <taxon>Eukaryota</taxon>
        <taxon>Fungi</taxon>
        <taxon>Dikarya</taxon>
        <taxon>Ascomycota</taxon>
        <taxon>Saccharomycotina</taxon>
        <taxon>Dipodascomycetes</taxon>
        <taxon>Dipodascales</taxon>
        <taxon>Dipodascaceae</taxon>
        <taxon>Geotrichum</taxon>
    </lineage>
</organism>
<dbReference type="GO" id="GO:0006511">
    <property type="term" value="P:ubiquitin-dependent protein catabolic process"/>
    <property type="evidence" value="ECO:0007669"/>
    <property type="project" value="TreeGrafter"/>
</dbReference>
<dbReference type="InterPro" id="IPR013083">
    <property type="entry name" value="Znf_RING/FYVE/PHD"/>
</dbReference>
<dbReference type="EMBL" id="CCBN010000004">
    <property type="protein sequence ID" value="CDO52962.1"/>
    <property type="molecule type" value="Genomic_DNA"/>
</dbReference>
<keyword evidence="8" id="KW-1185">Reference proteome</keyword>
<dbReference type="CDD" id="cd16454">
    <property type="entry name" value="RING-H2_PA-TM-RING"/>
    <property type="match status" value="1"/>
</dbReference>
<evidence type="ECO:0000313" key="7">
    <source>
        <dbReference type="EMBL" id="CDO52962.1"/>
    </source>
</evidence>
<keyword evidence="3" id="KW-0862">Zinc</keyword>
<dbReference type="AlphaFoldDB" id="A0A0J9X714"/>
<dbReference type="GO" id="GO:0008270">
    <property type="term" value="F:zinc ion binding"/>
    <property type="evidence" value="ECO:0007669"/>
    <property type="project" value="UniProtKB-KW"/>
</dbReference>
<keyword evidence="2 4" id="KW-0863">Zinc-finger</keyword>
<sequence>MPRTKSIHSLLSKLHRAFPQPSHDQQQHSGLIEQHYHSGSTAYNPHLSSHLSSTAQTEQPTRSTGIITTVDGKQYKVTVSFDAQSISSCSIVPIPSFDEMVKSYRSKPQCLTLNDIDRLFAVHIISDNGGMPMEEECPICLADFVPGDSVYVLPCSHFYHKPCIVPWVLHRNGNCPLCKAHFRPESQHQ</sequence>
<evidence type="ECO:0000256" key="1">
    <source>
        <dbReference type="ARBA" id="ARBA00022723"/>
    </source>
</evidence>
<accession>A0A0J9X714</accession>
<feature type="domain" description="RING-type" evidence="6">
    <location>
        <begin position="137"/>
        <end position="179"/>
    </location>
</feature>
<dbReference type="GO" id="GO:0005634">
    <property type="term" value="C:nucleus"/>
    <property type="evidence" value="ECO:0007669"/>
    <property type="project" value="TreeGrafter"/>
</dbReference>
<dbReference type="SUPFAM" id="SSF57850">
    <property type="entry name" value="RING/U-box"/>
    <property type="match status" value="1"/>
</dbReference>
<reference evidence="7" key="1">
    <citation type="submission" date="2014-03" db="EMBL/GenBank/DDBJ databases">
        <authorList>
            <person name="Casaregola S."/>
        </authorList>
    </citation>
    <scope>NUCLEOTIDE SEQUENCE [LARGE SCALE GENOMIC DNA]</scope>
    <source>
        <strain evidence="7">CLIB 918</strain>
    </source>
</reference>
<dbReference type="Proteomes" id="UP000242525">
    <property type="component" value="Unassembled WGS sequence"/>
</dbReference>
<gene>
    <name evidence="7" type="ORF">BN980_GECA04s02144g</name>
</gene>
<evidence type="ECO:0000313" key="8">
    <source>
        <dbReference type="Proteomes" id="UP000242525"/>
    </source>
</evidence>
<dbReference type="OrthoDB" id="8062037at2759"/>
<proteinExistence type="predicted"/>
<protein>
    <recommendedName>
        <fullName evidence="6">RING-type domain-containing protein</fullName>
    </recommendedName>
</protein>
<keyword evidence="1" id="KW-0479">Metal-binding</keyword>
<evidence type="ECO:0000256" key="2">
    <source>
        <dbReference type="ARBA" id="ARBA00022771"/>
    </source>
</evidence>
<evidence type="ECO:0000256" key="5">
    <source>
        <dbReference type="SAM" id="MobiDB-lite"/>
    </source>
</evidence>
<evidence type="ECO:0000256" key="4">
    <source>
        <dbReference type="PROSITE-ProRule" id="PRU00175"/>
    </source>
</evidence>
<dbReference type="Pfam" id="PF13639">
    <property type="entry name" value="zf-RING_2"/>
    <property type="match status" value="1"/>
</dbReference>
<dbReference type="PANTHER" id="PTHR45931:SF3">
    <property type="entry name" value="RING ZINC FINGER-CONTAINING PROTEIN"/>
    <property type="match status" value="1"/>
</dbReference>
<dbReference type="Gene3D" id="3.30.40.10">
    <property type="entry name" value="Zinc/RING finger domain, C3HC4 (zinc finger)"/>
    <property type="match status" value="1"/>
</dbReference>
<dbReference type="GO" id="GO:0061630">
    <property type="term" value="F:ubiquitin protein ligase activity"/>
    <property type="evidence" value="ECO:0007669"/>
    <property type="project" value="TreeGrafter"/>
</dbReference>